<organism evidence="2 3">
    <name type="scientific">Exophiala dermatitidis</name>
    <name type="common">Black yeast-like fungus</name>
    <name type="synonym">Wangiella dermatitidis</name>
    <dbReference type="NCBI Taxonomy" id="5970"/>
    <lineage>
        <taxon>Eukaryota</taxon>
        <taxon>Fungi</taxon>
        <taxon>Dikarya</taxon>
        <taxon>Ascomycota</taxon>
        <taxon>Pezizomycotina</taxon>
        <taxon>Eurotiomycetes</taxon>
        <taxon>Chaetothyriomycetidae</taxon>
        <taxon>Chaetothyriales</taxon>
        <taxon>Herpotrichiellaceae</taxon>
        <taxon>Exophiala</taxon>
    </lineage>
</organism>
<comment type="caution">
    <text evidence="2">The sequence shown here is derived from an EMBL/GenBank/DDBJ whole genome shotgun (WGS) entry which is preliminary data.</text>
</comment>
<dbReference type="Proteomes" id="UP001161757">
    <property type="component" value="Unassembled WGS sequence"/>
</dbReference>
<gene>
    <name evidence="2" type="ORF">HRR80_005482</name>
</gene>
<dbReference type="Gene3D" id="3.40.50.1820">
    <property type="entry name" value="alpha/beta hydrolase"/>
    <property type="match status" value="1"/>
</dbReference>
<dbReference type="Pfam" id="PF12697">
    <property type="entry name" value="Abhydrolase_6"/>
    <property type="match status" value="1"/>
</dbReference>
<accession>A0AAN6ITY1</accession>
<dbReference type="PANTHER" id="PTHR43433">
    <property type="entry name" value="HYDROLASE, ALPHA/BETA FOLD FAMILY PROTEIN"/>
    <property type="match status" value="1"/>
</dbReference>
<dbReference type="InterPro" id="IPR029058">
    <property type="entry name" value="AB_hydrolase_fold"/>
</dbReference>
<feature type="domain" description="AB hydrolase-1" evidence="1">
    <location>
        <begin position="46"/>
        <end position="332"/>
    </location>
</feature>
<dbReference type="PANTHER" id="PTHR43433:SF5">
    <property type="entry name" value="AB HYDROLASE-1 DOMAIN-CONTAINING PROTEIN"/>
    <property type="match status" value="1"/>
</dbReference>
<dbReference type="AlphaFoldDB" id="A0AAN6ITY1"/>
<evidence type="ECO:0000259" key="1">
    <source>
        <dbReference type="Pfam" id="PF12697"/>
    </source>
</evidence>
<dbReference type="SUPFAM" id="SSF53474">
    <property type="entry name" value="alpha/beta-Hydrolases"/>
    <property type="match status" value="1"/>
</dbReference>
<evidence type="ECO:0000313" key="3">
    <source>
        <dbReference type="Proteomes" id="UP001161757"/>
    </source>
</evidence>
<evidence type="ECO:0000313" key="2">
    <source>
        <dbReference type="EMBL" id="KAJ8990705.1"/>
    </source>
</evidence>
<proteinExistence type="predicted"/>
<dbReference type="InterPro" id="IPR000073">
    <property type="entry name" value="AB_hydrolase_1"/>
</dbReference>
<reference evidence="2" key="1">
    <citation type="submission" date="2023-01" db="EMBL/GenBank/DDBJ databases">
        <title>Exophiala dermititidis isolated from Cystic Fibrosis Patient.</title>
        <authorList>
            <person name="Kurbessoian T."/>
            <person name="Crocker A."/>
            <person name="Murante D."/>
            <person name="Hogan D.A."/>
            <person name="Stajich J.E."/>
        </authorList>
    </citation>
    <scope>NUCLEOTIDE SEQUENCE</scope>
    <source>
        <strain evidence="2">Ex8</strain>
    </source>
</reference>
<dbReference type="EMBL" id="JAJGCB010000010">
    <property type="protein sequence ID" value="KAJ8990705.1"/>
    <property type="molecule type" value="Genomic_DNA"/>
</dbReference>
<name>A0AAN6ITY1_EXODE</name>
<protein>
    <recommendedName>
        <fullName evidence="1">AB hydrolase-1 domain-containing protein</fullName>
    </recommendedName>
</protein>
<dbReference type="InterPro" id="IPR050471">
    <property type="entry name" value="AB_hydrolase"/>
</dbReference>
<sequence length="352" mass="40076">MPLTAKQIIAHPGFKTVEWDLPPTKQGNCEVAKGRPGGPFKLYYEVHGTGPVKLVWIMGLGAYRTAWKRQTKYFGHDRAQRYSCLVFDNRGMGLSDKPLCRYTTSEMAKDTIDLLVHIGWLPSTTNKSTSPSPSTPSSSYHRTLHVVGVSMGGMIAQELGLLIPESIASLSLVSTAPRLVRTIPFIQNLRERMNMFIPRDIDVQLEEVSHRLFSNEFLEGPDTEQTPESGLQYPSMRDRFCANELSKRMDKEGFTKKGFVLQAIAAGWHHKSAEQIKELADRVGRDRIALLHGTEDRMITFHHANLLRNELGPGVTVRIWEGKGHVLLWEEEHTFNKFLEEFFERCERLDKR</sequence>